<dbReference type="Pfam" id="PF00149">
    <property type="entry name" value="Metallophos"/>
    <property type="match status" value="1"/>
</dbReference>
<dbReference type="Gene3D" id="3.90.780.10">
    <property type="entry name" value="5'-Nucleotidase, C-terminal domain"/>
    <property type="match status" value="1"/>
</dbReference>
<feature type="domain" description="Calcineurin-like phosphoesterase" evidence="3">
    <location>
        <begin position="35"/>
        <end position="285"/>
    </location>
</feature>
<dbReference type="GO" id="GO:0008768">
    <property type="term" value="F:UDP-sugar diphosphatase activity"/>
    <property type="evidence" value="ECO:0007669"/>
    <property type="project" value="TreeGrafter"/>
</dbReference>
<proteinExistence type="inferred from homology"/>
<keyword evidence="1 2" id="KW-0732">Signal</keyword>
<dbReference type="InterPro" id="IPR008334">
    <property type="entry name" value="5'-Nucleotdase_C"/>
</dbReference>
<dbReference type="PRINTS" id="PR01607">
    <property type="entry name" value="APYRASEFAMLY"/>
</dbReference>
<dbReference type="InterPro" id="IPR006179">
    <property type="entry name" value="5_nucleotidase/apyrase"/>
</dbReference>
<dbReference type="GO" id="GO:0008253">
    <property type="term" value="F:5'-nucleotidase activity"/>
    <property type="evidence" value="ECO:0007669"/>
    <property type="project" value="TreeGrafter"/>
</dbReference>
<evidence type="ECO:0000256" key="1">
    <source>
        <dbReference type="ARBA" id="ARBA00022729"/>
    </source>
</evidence>
<sequence>MSKRLIPVLLLGLAGCAGPLATTPRQAAGPVEVQILGLNDFHGNLEAPDGTISITGAAGKDTPLHAGGAAQMAAKLQELRKGHPNSITVAAGDLIGASPIASSYFLDEPSVTALGMAGLSLASVGNHEFDRGSGELLRMQKGGCQVFTSRKPCAVEPFKGAAFTYLAANVQRADGSTLFPATAIRRFGRIRVGFIGMTLRDTGILASPAGVAGLHFADEAATANALVPRLKAQGADTIVLLIHQGGKAPKVYEVQSCDQFAGPILGIMDQLDPAIRVVVSGHTHYAYNCTLNRGGADRLLTSAGKYAYLVSDILLSFDPRTRALLSATAQNVPIDAAGPADPAVAALTARYVAAAAPVADRVVGRLPGPALKAEDDGEGTAAALIADSQLAASRKAGAQVAFINGPGVRTSLKPRAGGSVRYGDIFQMQPFGNTLVTRTLTGAQLKAVLEQQFSGSGSAAKVNSLLVPSQGFRFRYDLTRPAGQRITLMELGGRPVDPAARYRVTVNNFLASGGDGFSACAAGTDPADSGVDLDAMEAWLRTNPALPTLGRTK</sequence>
<dbReference type="GO" id="GO:0030288">
    <property type="term" value="C:outer membrane-bounded periplasmic space"/>
    <property type="evidence" value="ECO:0007669"/>
    <property type="project" value="TreeGrafter"/>
</dbReference>
<dbReference type="PANTHER" id="PTHR11575:SF24">
    <property type="entry name" value="5'-NUCLEOTIDASE"/>
    <property type="match status" value="1"/>
</dbReference>
<protein>
    <submittedName>
        <fullName evidence="5">Bifunctional metallophosphatase/5'-nucleotidase</fullName>
    </submittedName>
</protein>
<keyword evidence="6" id="KW-1185">Reference proteome</keyword>
<feature type="signal peptide" evidence="2">
    <location>
        <begin position="1"/>
        <end position="27"/>
    </location>
</feature>
<dbReference type="Pfam" id="PF02872">
    <property type="entry name" value="5_nucleotid_C"/>
    <property type="match status" value="1"/>
</dbReference>
<dbReference type="InterPro" id="IPR029052">
    <property type="entry name" value="Metallo-depent_PP-like"/>
</dbReference>
<organism evidence="5 6">
    <name type="scientific">Sphingomonas ginkgonis</name>
    <dbReference type="NCBI Taxonomy" id="2315330"/>
    <lineage>
        <taxon>Bacteria</taxon>
        <taxon>Pseudomonadati</taxon>
        <taxon>Pseudomonadota</taxon>
        <taxon>Alphaproteobacteria</taxon>
        <taxon>Sphingomonadales</taxon>
        <taxon>Sphingomonadaceae</taxon>
        <taxon>Sphingomonas</taxon>
    </lineage>
</organism>
<dbReference type="OrthoDB" id="9803927at2"/>
<evidence type="ECO:0000259" key="4">
    <source>
        <dbReference type="Pfam" id="PF02872"/>
    </source>
</evidence>
<dbReference type="GO" id="GO:0000166">
    <property type="term" value="F:nucleotide binding"/>
    <property type="evidence" value="ECO:0007669"/>
    <property type="project" value="UniProtKB-KW"/>
</dbReference>
<dbReference type="Proteomes" id="UP000274661">
    <property type="component" value="Unassembled WGS sequence"/>
</dbReference>
<dbReference type="PANTHER" id="PTHR11575">
    <property type="entry name" value="5'-NUCLEOTIDASE-RELATED"/>
    <property type="match status" value="1"/>
</dbReference>
<dbReference type="Gene3D" id="3.60.21.10">
    <property type="match status" value="1"/>
</dbReference>
<feature type="domain" description="5'-Nucleotidase C-terminal" evidence="4">
    <location>
        <begin position="365"/>
        <end position="520"/>
    </location>
</feature>
<dbReference type="GO" id="GO:0009166">
    <property type="term" value="P:nucleotide catabolic process"/>
    <property type="evidence" value="ECO:0007669"/>
    <property type="project" value="InterPro"/>
</dbReference>
<reference evidence="5 6" key="1">
    <citation type="submission" date="2018-12" db="EMBL/GenBank/DDBJ databases">
        <title>Sphingomonas sp. HMF7854 Genome sequencing and assembly.</title>
        <authorList>
            <person name="Cha I."/>
            <person name="Kang H."/>
            <person name="Kim H."/>
            <person name="Kang J."/>
            <person name="Joh K."/>
        </authorList>
    </citation>
    <scope>NUCLEOTIDE SEQUENCE [LARGE SCALE GENOMIC DNA]</scope>
    <source>
        <strain evidence="5 6">HMF7854</strain>
    </source>
</reference>
<evidence type="ECO:0000313" key="6">
    <source>
        <dbReference type="Proteomes" id="UP000274661"/>
    </source>
</evidence>
<evidence type="ECO:0000259" key="3">
    <source>
        <dbReference type="Pfam" id="PF00149"/>
    </source>
</evidence>
<name>A0A3R9Z7J8_9SPHN</name>
<dbReference type="SUPFAM" id="SSF56300">
    <property type="entry name" value="Metallo-dependent phosphatases"/>
    <property type="match status" value="1"/>
</dbReference>
<dbReference type="EMBL" id="RWJF01000001">
    <property type="protein sequence ID" value="RST31741.1"/>
    <property type="molecule type" value="Genomic_DNA"/>
</dbReference>
<dbReference type="InterPro" id="IPR036907">
    <property type="entry name" value="5'-Nucleotdase_C_sf"/>
</dbReference>
<evidence type="ECO:0000256" key="2">
    <source>
        <dbReference type="RuleBase" id="RU362119"/>
    </source>
</evidence>
<dbReference type="InterPro" id="IPR004843">
    <property type="entry name" value="Calcineurin-like_PHP"/>
</dbReference>
<keyword evidence="2" id="KW-0547">Nucleotide-binding</keyword>
<dbReference type="SUPFAM" id="SSF55816">
    <property type="entry name" value="5'-nucleotidase (syn. UDP-sugar hydrolase), C-terminal domain"/>
    <property type="match status" value="1"/>
</dbReference>
<dbReference type="RefSeq" id="WP_126719680.1">
    <property type="nucleotide sequence ID" value="NZ_RWJF01000001.1"/>
</dbReference>
<comment type="caution">
    <text evidence="5">The sequence shown here is derived from an EMBL/GenBank/DDBJ whole genome shotgun (WGS) entry which is preliminary data.</text>
</comment>
<evidence type="ECO:0000313" key="5">
    <source>
        <dbReference type="EMBL" id="RST31741.1"/>
    </source>
</evidence>
<accession>A0A3R9Z7J8</accession>
<comment type="similarity">
    <text evidence="2">Belongs to the 5'-nucleotidase family.</text>
</comment>
<keyword evidence="2" id="KW-0378">Hydrolase</keyword>
<dbReference type="AlphaFoldDB" id="A0A3R9Z7J8"/>
<feature type="chain" id="PRO_5018376680" evidence="2">
    <location>
        <begin position="28"/>
        <end position="553"/>
    </location>
</feature>
<gene>
    <name evidence="5" type="ORF">HMF7854_13505</name>
</gene>
<dbReference type="PROSITE" id="PS51257">
    <property type="entry name" value="PROKAR_LIPOPROTEIN"/>
    <property type="match status" value="1"/>
</dbReference>